<evidence type="ECO:0000256" key="1">
    <source>
        <dbReference type="ARBA" id="ARBA00009427"/>
    </source>
</evidence>
<keyword evidence="2 8" id="KW-0808">Transferase</keyword>
<sequence length="213" mass="22607">MIVAIDGPAASGKGTLARRLAAHFNFAYLDTGLLYRAVGQAVLDAGGDPANADDAEAAARAMNPEALDDDRLRSDAAGNAASQVAAIEGVRDALLDFQRVFARLHPHERDGAVLDGRDIGTVVCPDAHVKLFVTADVEERARRRAAEFAARGAAVEFDQVLTDLKVRDARDAARAQAPLKPAADAHLLDTTDLDIEAAFEQARDIVDAAWSPD</sequence>
<keyword evidence="11" id="KW-1185">Reference proteome</keyword>
<dbReference type="SUPFAM" id="SSF52540">
    <property type="entry name" value="P-loop containing nucleoside triphosphate hydrolases"/>
    <property type="match status" value="1"/>
</dbReference>
<protein>
    <recommendedName>
        <fullName evidence="8">Cytidylate kinase</fullName>
        <shortName evidence="8">CK</shortName>
        <ecNumber evidence="8">2.7.4.25</ecNumber>
    </recommendedName>
    <alternativeName>
        <fullName evidence="8">Cytidine monophosphate kinase</fullName>
        <shortName evidence="8">CMP kinase</shortName>
    </alternativeName>
</protein>
<keyword evidence="5 8" id="KW-0067">ATP-binding</keyword>
<dbReference type="GO" id="GO:0036431">
    <property type="term" value="F:dCMP kinase activity"/>
    <property type="evidence" value="ECO:0007669"/>
    <property type="project" value="InterPro"/>
</dbReference>
<dbReference type="InterPro" id="IPR027417">
    <property type="entry name" value="P-loop_NTPase"/>
</dbReference>
<gene>
    <name evidence="8" type="primary">cmk</name>
    <name evidence="10" type="ORF">EV659_105109</name>
</gene>
<keyword evidence="4 8" id="KW-0418">Kinase</keyword>
<dbReference type="NCBIfam" id="TIGR00017">
    <property type="entry name" value="cmk"/>
    <property type="match status" value="1"/>
</dbReference>
<dbReference type="GO" id="GO:0005524">
    <property type="term" value="F:ATP binding"/>
    <property type="evidence" value="ECO:0007669"/>
    <property type="project" value="UniProtKB-UniRule"/>
</dbReference>
<evidence type="ECO:0000313" key="11">
    <source>
        <dbReference type="Proteomes" id="UP000295399"/>
    </source>
</evidence>
<dbReference type="GO" id="GO:0005737">
    <property type="term" value="C:cytoplasm"/>
    <property type="evidence" value="ECO:0007669"/>
    <property type="project" value="UniProtKB-SubCell"/>
</dbReference>
<keyword evidence="3 8" id="KW-0547">Nucleotide-binding</keyword>
<dbReference type="Proteomes" id="UP000295399">
    <property type="component" value="Unassembled WGS sequence"/>
</dbReference>
<evidence type="ECO:0000256" key="6">
    <source>
        <dbReference type="ARBA" id="ARBA00047615"/>
    </source>
</evidence>
<evidence type="ECO:0000256" key="4">
    <source>
        <dbReference type="ARBA" id="ARBA00022777"/>
    </source>
</evidence>
<dbReference type="InterPro" id="IPR003136">
    <property type="entry name" value="Cytidylate_kin"/>
</dbReference>
<dbReference type="GO" id="GO:0036430">
    <property type="term" value="F:CMP kinase activity"/>
    <property type="evidence" value="ECO:0007669"/>
    <property type="project" value="RHEA"/>
</dbReference>
<dbReference type="EC" id="2.7.4.25" evidence="8"/>
<dbReference type="HAMAP" id="MF_00238">
    <property type="entry name" value="Cytidyl_kinase_type1"/>
    <property type="match status" value="1"/>
</dbReference>
<feature type="binding site" evidence="8">
    <location>
        <begin position="7"/>
        <end position="15"/>
    </location>
    <ligand>
        <name>ATP</name>
        <dbReference type="ChEBI" id="CHEBI:30616"/>
    </ligand>
</feature>
<proteinExistence type="inferred from homology"/>
<dbReference type="OrthoDB" id="9807434at2"/>
<dbReference type="AlphaFoldDB" id="A0A4R2PGJ6"/>
<comment type="catalytic activity">
    <reaction evidence="6 8">
        <text>dCMP + ATP = dCDP + ADP</text>
        <dbReference type="Rhea" id="RHEA:25094"/>
        <dbReference type="ChEBI" id="CHEBI:30616"/>
        <dbReference type="ChEBI" id="CHEBI:57566"/>
        <dbReference type="ChEBI" id="CHEBI:58593"/>
        <dbReference type="ChEBI" id="CHEBI:456216"/>
        <dbReference type="EC" id="2.7.4.25"/>
    </reaction>
</comment>
<comment type="caution">
    <text evidence="10">The sequence shown here is derived from an EMBL/GenBank/DDBJ whole genome shotgun (WGS) entry which is preliminary data.</text>
</comment>
<evidence type="ECO:0000256" key="8">
    <source>
        <dbReference type="HAMAP-Rule" id="MF_00238"/>
    </source>
</evidence>
<evidence type="ECO:0000256" key="5">
    <source>
        <dbReference type="ARBA" id="ARBA00022840"/>
    </source>
</evidence>
<evidence type="ECO:0000256" key="3">
    <source>
        <dbReference type="ARBA" id="ARBA00022741"/>
    </source>
</evidence>
<dbReference type="FunCoup" id="A0A4R2PGJ6">
    <property type="interactions" value="366"/>
</dbReference>
<reference evidence="10 11" key="1">
    <citation type="submission" date="2019-03" db="EMBL/GenBank/DDBJ databases">
        <title>Genomic Encyclopedia of Type Strains, Phase IV (KMG-IV): sequencing the most valuable type-strain genomes for metagenomic binning, comparative biology and taxonomic classification.</title>
        <authorList>
            <person name="Goeker M."/>
        </authorList>
    </citation>
    <scope>NUCLEOTIDE SEQUENCE [LARGE SCALE GENOMIC DNA]</scope>
    <source>
        <strain evidence="10 11">DSM 2132</strain>
    </source>
</reference>
<evidence type="ECO:0000256" key="7">
    <source>
        <dbReference type="ARBA" id="ARBA00048478"/>
    </source>
</evidence>
<evidence type="ECO:0000256" key="2">
    <source>
        <dbReference type="ARBA" id="ARBA00022679"/>
    </source>
</evidence>
<comment type="subcellular location">
    <subcellularLocation>
        <location evidence="8">Cytoplasm</location>
    </subcellularLocation>
</comment>
<name>A0A4R2PGJ6_RHOSA</name>
<comment type="catalytic activity">
    <reaction evidence="7 8">
        <text>CMP + ATP = CDP + ADP</text>
        <dbReference type="Rhea" id="RHEA:11600"/>
        <dbReference type="ChEBI" id="CHEBI:30616"/>
        <dbReference type="ChEBI" id="CHEBI:58069"/>
        <dbReference type="ChEBI" id="CHEBI:60377"/>
        <dbReference type="ChEBI" id="CHEBI:456216"/>
        <dbReference type="EC" id="2.7.4.25"/>
    </reaction>
</comment>
<dbReference type="InParanoid" id="A0A4R2PGJ6"/>
<dbReference type="InterPro" id="IPR011994">
    <property type="entry name" value="Cytidylate_kinase_dom"/>
</dbReference>
<dbReference type="RefSeq" id="WP_132708413.1">
    <property type="nucleotide sequence ID" value="NZ_JACIGF010000005.1"/>
</dbReference>
<dbReference type="CDD" id="cd02020">
    <property type="entry name" value="CMPK"/>
    <property type="match status" value="1"/>
</dbReference>
<dbReference type="GO" id="GO:0006220">
    <property type="term" value="P:pyrimidine nucleotide metabolic process"/>
    <property type="evidence" value="ECO:0007669"/>
    <property type="project" value="UniProtKB-UniRule"/>
</dbReference>
<dbReference type="EMBL" id="SLXO01000005">
    <property type="protein sequence ID" value="TCP34482.1"/>
    <property type="molecule type" value="Genomic_DNA"/>
</dbReference>
<keyword evidence="8" id="KW-0963">Cytoplasm</keyword>
<dbReference type="Pfam" id="PF02224">
    <property type="entry name" value="Cytidylate_kin"/>
    <property type="match status" value="1"/>
</dbReference>
<feature type="domain" description="Cytidylate kinase" evidence="9">
    <location>
        <begin position="3"/>
        <end position="203"/>
    </location>
</feature>
<evidence type="ECO:0000313" key="10">
    <source>
        <dbReference type="EMBL" id="TCP34482.1"/>
    </source>
</evidence>
<comment type="similarity">
    <text evidence="1 8">Belongs to the cytidylate kinase family. Type 1 subfamily.</text>
</comment>
<organism evidence="10 11">
    <name type="scientific">Rhodothalassium salexigens DSM 2132</name>
    <dbReference type="NCBI Taxonomy" id="1188247"/>
    <lineage>
        <taxon>Bacteria</taxon>
        <taxon>Pseudomonadati</taxon>
        <taxon>Pseudomonadota</taxon>
        <taxon>Alphaproteobacteria</taxon>
        <taxon>Rhodothalassiales</taxon>
        <taxon>Rhodothalassiaceae</taxon>
        <taxon>Rhodothalassium</taxon>
    </lineage>
</organism>
<accession>A0A4R2PGJ6</accession>
<evidence type="ECO:0000259" key="9">
    <source>
        <dbReference type="Pfam" id="PF02224"/>
    </source>
</evidence>
<dbReference type="Gene3D" id="3.40.50.300">
    <property type="entry name" value="P-loop containing nucleotide triphosphate hydrolases"/>
    <property type="match status" value="1"/>
</dbReference>